<dbReference type="GO" id="GO:0005886">
    <property type="term" value="C:plasma membrane"/>
    <property type="evidence" value="ECO:0007669"/>
    <property type="project" value="UniProtKB-SubCell"/>
</dbReference>
<dbReference type="AlphaFoldDB" id="A0A219B7Z1"/>
<feature type="domain" description="Mechanosensitive ion channel MscS C-terminal" evidence="9">
    <location>
        <begin position="269"/>
        <end position="354"/>
    </location>
</feature>
<comment type="function">
    <text evidence="7">Mechanosensitive channel that participates in the regulation of osmotic pressure changes within the cell, opening in response to stretch forces in the membrane lipid bilayer, without the need for other proteins. Contributes to normal resistance to hypoosmotic shock. Forms an ion channel of 1.0 nanosiemens conductance with a slight preference for anions.</text>
</comment>
<dbReference type="InterPro" id="IPR049142">
    <property type="entry name" value="MS_channel_1st"/>
</dbReference>
<protein>
    <recommendedName>
        <fullName evidence="7">Small-conductance mechanosensitive channel</fullName>
    </recommendedName>
</protein>
<keyword evidence="3" id="KW-1003">Cell membrane</keyword>
<keyword evidence="5 7" id="KW-1133">Transmembrane helix</keyword>
<dbReference type="RefSeq" id="WP_088713004.1">
    <property type="nucleotide sequence ID" value="NZ_NFZT01000001.1"/>
</dbReference>
<feature type="transmembrane region" description="Helical" evidence="7">
    <location>
        <begin position="180"/>
        <end position="205"/>
    </location>
</feature>
<evidence type="ECO:0000313" key="11">
    <source>
        <dbReference type="EMBL" id="OWV34304.1"/>
    </source>
</evidence>
<dbReference type="InterPro" id="IPR010920">
    <property type="entry name" value="LSM_dom_sf"/>
</dbReference>
<gene>
    <name evidence="11" type="ORF">B5C34_13105</name>
</gene>
<accession>A0A219B7Z1</accession>
<dbReference type="Proteomes" id="UP000198462">
    <property type="component" value="Unassembled WGS sequence"/>
</dbReference>
<dbReference type="SUPFAM" id="SSF82861">
    <property type="entry name" value="Mechanosensitive channel protein MscS (YggB), transmembrane region"/>
    <property type="match status" value="1"/>
</dbReference>
<dbReference type="EMBL" id="NFZT01000001">
    <property type="protein sequence ID" value="OWV34304.1"/>
    <property type="molecule type" value="Genomic_DNA"/>
</dbReference>
<keyword evidence="7" id="KW-0406">Ion transport</keyword>
<dbReference type="GO" id="GO:0008381">
    <property type="term" value="F:mechanosensitive monoatomic ion channel activity"/>
    <property type="evidence" value="ECO:0007669"/>
    <property type="project" value="InterPro"/>
</dbReference>
<evidence type="ECO:0000256" key="6">
    <source>
        <dbReference type="ARBA" id="ARBA00023136"/>
    </source>
</evidence>
<dbReference type="InterPro" id="IPR045275">
    <property type="entry name" value="MscS_archaea/bacteria_type"/>
</dbReference>
<feature type="transmembrane region" description="Helical" evidence="7">
    <location>
        <begin position="109"/>
        <end position="131"/>
    </location>
</feature>
<organism evidence="11 12">
    <name type="scientific">Pacificimonas flava</name>
    <dbReference type="NCBI Taxonomy" id="1234595"/>
    <lineage>
        <taxon>Bacteria</taxon>
        <taxon>Pseudomonadati</taxon>
        <taxon>Pseudomonadota</taxon>
        <taxon>Alphaproteobacteria</taxon>
        <taxon>Sphingomonadales</taxon>
        <taxon>Sphingosinicellaceae</taxon>
        <taxon>Pacificimonas</taxon>
    </lineage>
</organism>
<evidence type="ECO:0000256" key="2">
    <source>
        <dbReference type="ARBA" id="ARBA00008017"/>
    </source>
</evidence>
<dbReference type="Gene3D" id="3.30.70.100">
    <property type="match status" value="1"/>
</dbReference>
<evidence type="ECO:0000313" key="12">
    <source>
        <dbReference type="Proteomes" id="UP000198462"/>
    </source>
</evidence>
<dbReference type="OrthoDB" id="9809206at2"/>
<dbReference type="InterPro" id="IPR049278">
    <property type="entry name" value="MS_channel_C"/>
</dbReference>
<evidence type="ECO:0000256" key="7">
    <source>
        <dbReference type="RuleBase" id="RU369025"/>
    </source>
</evidence>
<evidence type="ECO:0000256" key="3">
    <source>
        <dbReference type="ARBA" id="ARBA00022475"/>
    </source>
</evidence>
<evidence type="ECO:0000256" key="5">
    <source>
        <dbReference type="ARBA" id="ARBA00022989"/>
    </source>
</evidence>
<feature type="domain" description="Mechanosensitive ion channel MscS" evidence="8">
    <location>
        <begin position="197"/>
        <end position="261"/>
    </location>
</feature>
<feature type="transmembrane region" description="Helical" evidence="7">
    <location>
        <begin position="143"/>
        <end position="168"/>
    </location>
</feature>
<dbReference type="Pfam" id="PF21088">
    <property type="entry name" value="MS_channel_1st"/>
    <property type="match status" value="1"/>
</dbReference>
<dbReference type="InterPro" id="IPR006685">
    <property type="entry name" value="MscS_channel_2nd"/>
</dbReference>
<proteinExistence type="inferred from homology"/>
<comment type="caution">
    <text evidence="11">The sequence shown here is derived from an EMBL/GenBank/DDBJ whole genome shotgun (WGS) entry which is preliminary data.</text>
</comment>
<keyword evidence="12" id="KW-1185">Reference proteome</keyword>
<keyword evidence="7" id="KW-0407">Ion channel</keyword>
<evidence type="ECO:0000259" key="8">
    <source>
        <dbReference type="Pfam" id="PF00924"/>
    </source>
</evidence>
<dbReference type="SUPFAM" id="SSF82689">
    <property type="entry name" value="Mechanosensitive channel protein MscS (YggB), C-terminal domain"/>
    <property type="match status" value="1"/>
</dbReference>
<comment type="caution">
    <text evidence="7">Lacks conserved residue(s) required for the propagation of feature annotation.</text>
</comment>
<keyword evidence="6 7" id="KW-0472">Membrane</keyword>
<feature type="domain" description="Mechanosensitive ion channel transmembrane helices 2/3" evidence="10">
    <location>
        <begin position="156"/>
        <end position="195"/>
    </location>
</feature>
<dbReference type="Pfam" id="PF00924">
    <property type="entry name" value="MS_channel_2nd"/>
    <property type="match status" value="1"/>
</dbReference>
<sequence length="383" mass="42134">MQNEPAEGEQIAEDSLRVVSDIEHWLANDSMEALIYVGTAIGIYFLFGLLRGLVKKLIGHPDQLDPYSWREIIARLVHKTRSFFLAAAAAEIVTVAVAAPPGVTGVVEFLFTIALVVQGAIWVREFVLAIVQRKAQEPDEEDSTLVNAIGIIRLFINIFVWGIALIVILDNLGVDVTALIAGFGIGGIAIGLAAQGIFSDLFAALSIIFDKPFKKGDVIHFGEVVGSVEAIGLKTTRVRALSGEQVVISNTNLLGDKIRNYALFQRRRVVMTFGVIYQTSPSQLHDVQEIVKTTVENVQGATFDRVHAFQFGGSSIDYELVFYSESADYTEMMQRRHDIMVGMAERFAEKDIDFAYPTQMGFLAGPDGKPVDPREVPVNARIE</sequence>
<dbReference type="InterPro" id="IPR023408">
    <property type="entry name" value="MscS_beta-dom_sf"/>
</dbReference>
<dbReference type="InterPro" id="IPR011066">
    <property type="entry name" value="MscS_channel_C_sf"/>
</dbReference>
<dbReference type="Pfam" id="PF21082">
    <property type="entry name" value="MS_channel_3rd"/>
    <property type="match status" value="1"/>
</dbReference>
<dbReference type="SUPFAM" id="SSF50182">
    <property type="entry name" value="Sm-like ribonucleoproteins"/>
    <property type="match status" value="1"/>
</dbReference>
<dbReference type="Gene3D" id="2.30.30.60">
    <property type="match status" value="1"/>
</dbReference>
<dbReference type="InterPro" id="IPR011014">
    <property type="entry name" value="MscS_channel_TM-2"/>
</dbReference>
<keyword evidence="4 7" id="KW-0812">Transmembrane</keyword>
<comment type="subunit">
    <text evidence="7">Homoheptamer.</text>
</comment>
<dbReference type="Gene3D" id="1.10.287.1260">
    <property type="match status" value="1"/>
</dbReference>
<name>A0A219B7Z1_9SPHN</name>
<feature type="transmembrane region" description="Helical" evidence="7">
    <location>
        <begin position="33"/>
        <end position="54"/>
    </location>
</feature>
<reference evidence="12" key="1">
    <citation type="submission" date="2017-05" db="EMBL/GenBank/DDBJ databases">
        <authorList>
            <person name="Lin X."/>
        </authorList>
    </citation>
    <scope>NUCLEOTIDE SEQUENCE [LARGE SCALE GENOMIC DNA]</scope>
    <source>
        <strain evidence="12">JLT2012</strain>
    </source>
</reference>
<comment type="subcellular location">
    <subcellularLocation>
        <location evidence="7">Cell inner membrane</location>
        <topology evidence="7">Multi-pass membrane protein</topology>
    </subcellularLocation>
    <subcellularLocation>
        <location evidence="1">Cell membrane</location>
        <topology evidence="1">Multi-pass membrane protein</topology>
    </subcellularLocation>
</comment>
<dbReference type="PANTHER" id="PTHR30221:SF1">
    <property type="entry name" value="SMALL-CONDUCTANCE MECHANOSENSITIVE CHANNEL"/>
    <property type="match status" value="1"/>
</dbReference>
<comment type="similarity">
    <text evidence="2 7">Belongs to the MscS (TC 1.A.23) family.</text>
</comment>
<evidence type="ECO:0000259" key="10">
    <source>
        <dbReference type="Pfam" id="PF21088"/>
    </source>
</evidence>
<evidence type="ECO:0000256" key="4">
    <source>
        <dbReference type="ARBA" id="ARBA00022692"/>
    </source>
</evidence>
<keyword evidence="7" id="KW-0997">Cell inner membrane</keyword>
<evidence type="ECO:0000259" key="9">
    <source>
        <dbReference type="Pfam" id="PF21082"/>
    </source>
</evidence>
<feature type="transmembrane region" description="Helical" evidence="7">
    <location>
        <begin position="83"/>
        <end position="103"/>
    </location>
</feature>
<dbReference type="PANTHER" id="PTHR30221">
    <property type="entry name" value="SMALL-CONDUCTANCE MECHANOSENSITIVE CHANNEL"/>
    <property type="match status" value="1"/>
</dbReference>
<keyword evidence="7" id="KW-0813">Transport</keyword>
<evidence type="ECO:0000256" key="1">
    <source>
        <dbReference type="ARBA" id="ARBA00004651"/>
    </source>
</evidence>